<gene>
    <name evidence="2" type="ORF">DNFV4_00759</name>
</gene>
<feature type="transmembrane region" description="Helical" evidence="1">
    <location>
        <begin position="24"/>
        <end position="47"/>
    </location>
</feature>
<organism evidence="2 3">
    <name type="scientific">Nitrospira tepida</name>
    <dbReference type="NCBI Taxonomy" id="2973512"/>
    <lineage>
        <taxon>Bacteria</taxon>
        <taxon>Pseudomonadati</taxon>
        <taxon>Nitrospirota</taxon>
        <taxon>Nitrospiria</taxon>
        <taxon>Nitrospirales</taxon>
        <taxon>Nitrospiraceae</taxon>
        <taxon>Nitrospira</taxon>
    </lineage>
</organism>
<keyword evidence="3" id="KW-1185">Reference proteome</keyword>
<sequence length="49" mass="5585">MRNSLSLNHAHTGQGSHWMKRAGYAGFGFFLVKGLLWLLAPALLYWIRP</sequence>
<accession>A0AA86MWN2</accession>
<keyword evidence="1" id="KW-1133">Transmembrane helix</keyword>
<dbReference type="AlphaFoldDB" id="A0AA86MWN2"/>
<keyword evidence="1" id="KW-0472">Membrane</keyword>
<dbReference type="EMBL" id="OX365700">
    <property type="protein sequence ID" value="CAI4030331.1"/>
    <property type="molecule type" value="Genomic_DNA"/>
</dbReference>
<dbReference type="KEGG" id="nti:DNFV4_00759"/>
<protein>
    <submittedName>
        <fullName evidence="2">Uncharacterized protein</fullName>
    </submittedName>
</protein>
<keyword evidence="1" id="KW-0812">Transmembrane</keyword>
<evidence type="ECO:0000256" key="1">
    <source>
        <dbReference type="SAM" id="Phobius"/>
    </source>
</evidence>
<name>A0AA86MWN2_9BACT</name>
<dbReference type="Proteomes" id="UP001179121">
    <property type="component" value="Chromosome"/>
</dbReference>
<proteinExistence type="predicted"/>
<reference evidence="2" key="1">
    <citation type="submission" date="2022-10" db="EMBL/GenBank/DDBJ databases">
        <authorList>
            <person name="Koch H."/>
        </authorList>
    </citation>
    <scope>NUCLEOTIDE SEQUENCE</scope>
    <source>
        <strain evidence="2">DNF</strain>
    </source>
</reference>
<evidence type="ECO:0000313" key="3">
    <source>
        <dbReference type="Proteomes" id="UP001179121"/>
    </source>
</evidence>
<evidence type="ECO:0000313" key="2">
    <source>
        <dbReference type="EMBL" id="CAI4030331.1"/>
    </source>
</evidence>